<comment type="caution">
    <text evidence="1">The sequence shown here is derived from an EMBL/GenBank/DDBJ whole genome shotgun (WGS) entry which is preliminary data.</text>
</comment>
<dbReference type="EMBL" id="JAHRIO010065452">
    <property type="protein sequence ID" value="MEQ2180046.1"/>
    <property type="molecule type" value="Genomic_DNA"/>
</dbReference>
<accession>A0ABV0P9D1</accession>
<evidence type="ECO:0000313" key="2">
    <source>
        <dbReference type="Proteomes" id="UP001476798"/>
    </source>
</evidence>
<sequence length="102" mass="11445">MVANQMCEHLDSNHLFEEFQSGDPYTEALVLYTVVPGWSPDPGHLCCMSSPSIHPASCLATFEKITRIKGQKLLPMAQSLWKTNCLVNHLPFMALNWPAVMK</sequence>
<dbReference type="Proteomes" id="UP001476798">
    <property type="component" value="Unassembled WGS sequence"/>
</dbReference>
<proteinExistence type="predicted"/>
<evidence type="ECO:0000313" key="1">
    <source>
        <dbReference type="EMBL" id="MEQ2180046.1"/>
    </source>
</evidence>
<organism evidence="1 2">
    <name type="scientific">Goodea atripinnis</name>
    <dbReference type="NCBI Taxonomy" id="208336"/>
    <lineage>
        <taxon>Eukaryota</taxon>
        <taxon>Metazoa</taxon>
        <taxon>Chordata</taxon>
        <taxon>Craniata</taxon>
        <taxon>Vertebrata</taxon>
        <taxon>Euteleostomi</taxon>
        <taxon>Actinopterygii</taxon>
        <taxon>Neopterygii</taxon>
        <taxon>Teleostei</taxon>
        <taxon>Neoteleostei</taxon>
        <taxon>Acanthomorphata</taxon>
        <taxon>Ovalentaria</taxon>
        <taxon>Atherinomorphae</taxon>
        <taxon>Cyprinodontiformes</taxon>
        <taxon>Goodeidae</taxon>
        <taxon>Goodea</taxon>
    </lineage>
</organism>
<name>A0ABV0P9D1_9TELE</name>
<keyword evidence="2" id="KW-1185">Reference proteome</keyword>
<protein>
    <submittedName>
        <fullName evidence="1">Uncharacterized protein</fullName>
    </submittedName>
</protein>
<reference evidence="1 2" key="1">
    <citation type="submission" date="2021-06" db="EMBL/GenBank/DDBJ databases">
        <authorList>
            <person name="Palmer J.M."/>
        </authorList>
    </citation>
    <scope>NUCLEOTIDE SEQUENCE [LARGE SCALE GENOMIC DNA]</scope>
    <source>
        <strain evidence="1 2">GA_2019</strain>
        <tissue evidence="1">Muscle</tissue>
    </source>
</reference>
<gene>
    <name evidence="1" type="ORF">GOODEAATRI_031627</name>
</gene>